<comment type="similarity">
    <text evidence="3">Belongs to the glycosyl hydrolase 76 family.</text>
</comment>
<dbReference type="InterPro" id="IPR008928">
    <property type="entry name" value="6-hairpin_glycosidase_sf"/>
</dbReference>
<dbReference type="Gene3D" id="1.50.10.20">
    <property type="match status" value="1"/>
</dbReference>
<dbReference type="AlphaFoldDB" id="A0A6A7BXY4"/>
<dbReference type="Pfam" id="PF03663">
    <property type="entry name" value="Glyco_hydro_76"/>
    <property type="match status" value="1"/>
</dbReference>
<reference evidence="10" key="1">
    <citation type="journal article" date="2020" name="Stud. Mycol.">
        <title>101 Dothideomycetes genomes: a test case for predicting lifestyles and emergence of pathogens.</title>
        <authorList>
            <person name="Haridas S."/>
            <person name="Albert R."/>
            <person name="Binder M."/>
            <person name="Bloem J."/>
            <person name="Labutti K."/>
            <person name="Salamov A."/>
            <person name="Andreopoulos B."/>
            <person name="Baker S."/>
            <person name="Barry K."/>
            <person name="Bills G."/>
            <person name="Bluhm B."/>
            <person name="Cannon C."/>
            <person name="Castanera R."/>
            <person name="Culley D."/>
            <person name="Daum C."/>
            <person name="Ezra D."/>
            <person name="Gonzalez J."/>
            <person name="Henrissat B."/>
            <person name="Kuo A."/>
            <person name="Liang C."/>
            <person name="Lipzen A."/>
            <person name="Lutzoni F."/>
            <person name="Magnuson J."/>
            <person name="Mondo S."/>
            <person name="Nolan M."/>
            <person name="Ohm R."/>
            <person name="Pangilinan J."/>
            <person name="Park H.-J."/>
            <person name="Ramirez L."/>
            <person name="Alfaro M."/>
            <person name="Sun H."/>
            <person name="Tritt A."/>
            <person name="Yoshinaga Y."/>
            <person name="Zwiers L.-H."/>
            <person name="Turgeon B."/>
            <person name="Goodwin S."/>
            <person name="Spatafora J."/>
            <person name="Crous P."/>
            <person name="Grigoriev I."/>
        </authorList>
    </citation>
    <scope>NUCLEOTIDE SEQUENCE</scope>
    <source>
        <strain evidence="10">CBS 480.64</strain>
    </source>
</reference>
<dbReference type="SUPFAM" id="SSF48208">
    <property type="entry name" value="Six-hairpin glycosidases"/>
    <property type="match status" value="1"/>
</dbReference>
<evidence type="ECO:0000313" key="11">
    <source>
        <dbReference type="Proteomes" id="UP000799421"/>
    </source>
</evidence>
<dbReference type="GO" id="GO:0012505">
    <property type="term" value="C:endomembrane system"/>
    <property type="evidence" value="ECO:0007669"/>
    <property type="project" value="UniProtKB-SubCell"/>
</dbReference>
<dbReference type="InterPro" id="IPR005198">
    <property type="entry name" value="Glyco_hydro_76"/>
</dbReference>
<dbReference type="FunFam" id="1.50.10.20:FF:000006">
    <property type="entry name" value="Mannan endo-1,6-alpha-mannosidase"/>
    <property type="match status" value="1"/>
</dbReference>
<keyword evidence="9" id="KW-0326">Glycosidase</keyword>
<accession>A0A6A7BXY4</accession>
<evidence type="ECO:0000256" key="2">
    <source>
        <dbReference type="ARBA" id="ARBA00004308"/>
    </source>
</evidence>
<evidence type="ECO:0000256" key="3">
    <source>
        <dbReference type="ARBA" id="ARBA00009699"/>
    </source>
</evidence>
<keyword evidence="6 10" id="KW-0378">Hydrolase</keyword>
<evidence type="ECO:0000256" key="4">
    <source>
        <dbReference type="ARBA" id="ARBA00012350"/>
    </source>
</evidence>
<organism evidence="10 11">
    <name type="scientific">Piedraia hortae CBS 480.64</name>
    <dbReference type="NCBI Taxonomy" id="1314780"/>
    <lineage>
        <taxon>Eukaryota</taxon>
        <taxon>Fungi</taxon>
        <taxon>Dikarya</taxon>
        <taxon>Ascomycota</taxon>
        <taxon>Pezizomycotina</taxon>
        <taxon>Dothideomycetes</taxon>
        <taxon>Dothideomycetidae</taxon>
        <taxon>Capnodiales</taxon>
        <taxon>Piedraiaceae</taxon>
        <taxon>Piedraia</taxon>
    </lineage>
</organism>
<keyword evidence="11" id="KW-1185">Reference proteome</keyword>
<evidence type="ECO:0000256" key="5">
    <source>
        <dbReference type="ARBA" id="ARBA00022729"/>
    </source>
</evidence>
<dbReference type="GO" id="GO:0016052">
    <property type="term" value="P:carbohydrate catabolic process"/>
    <property type="evidence" value="ECO:0007669"/>
    <property type="project" value="InterPro"/>
</dbReference>
<protein>
    <recommendedName>
        <fullName evidence="4">mannan endo-1,6-alpha-mannosidase</fullName>
        <ecNumber evidence="4">3.2.1.101</ecNumber>
    </recommendedName>
</protein>
<dbReference type="InterPro" id="IPR014480">
    <property type="entry name" value="Mannan-1_6-alpha_mannosidase"/>
</dbReference>
<dbReference type="PANTHER" id="PTHR12145:SF38">
    <property type="entry name" value="MANNAN ENDO-1,6-ALPHA-MANNOSIDASE"/>
    <property type="match status" value="1"/>
</dbReference>
<proteinExistence type="inferred from homology"/>
<evidence type="ECO:0000256" key="7">
    <source>
        <dbReference type="ARBA" id="ARBA00023136"/>
    </source>
</evidence>
<dbReference type="PANTHER" id="PTHR12145">
    <property type="entry name" value="MANNAN ENDO-1,6-ALPHA-MANNOSIDASE DCW1"/>
    <property type="match status" value="1"/>
</dbReference>
<keyword evidence="8" id="KW-0325">Glycoprotein</keyword>
<feature type="non-terminal residue" evidence="10">
    <location>
        <position position="1"/>
    </location>
</feature>
<evidence type="ECO:0000256" key="1">
    <source>
        <dbReference type="ARBA" id="ARBA00001452"/>
    </source>
</evidence>
<comment type="subcellular location">
    <subcellularLocation>
        <location evidence="2">Endomembrane system</location>
    </subcellularLocation>
</comment>
<dbReference type="GO" id="GO:0008496">
    <property type="term" value="F:mannan endo-1,6-alpha-mannosidase activity"/>
    <property type="evidence" value="ECO:0007669"/>
    <property type="project" value="UniProtKB-EC"/>
</dbReference>
<dbReference type="GO" id="GO:0009272">
    <property type="term" value="P:fungal-type cell wall biogenesis"/>
    <property type="evidence" value="ECO:0007669"/>
    <property type="project" value="TreeGrafter"/>
</dbReference>
<name>A0A6A7BXY4_9PEZI</name>
<evidence type="ECO:0000313" key="10">
    <source>
        <dbReference type="EMBL" id="KAF2860090.1"/>
    </source>
</evidence>
<keyword evidence="5" id="KW-0732">Signal</keyword>
<evidence type="ECO:0000256" key="6">
    <source>
        <dbReference type="ARBA" id="ARBA00022801"/>
    </source>
</evidence>
<keyword evidence="7" id="KW-0472">Membrane</keyword>
<dbReference type="EC" id="3.2.1.101" evidence="4"/>
<sequence>AAALDLDTSSTPSILSATEKLAYDLMSWYHNNLTTTPADLVGTLPLMSWYWWEAGALWGGMIDHWAYTDDWSYTPDIQKALLAQQGPDKDFMPPAYYGSMGNDDQAFWAFAALAAVEYGFPVPAGSPGTTWLDLADKVYTEQRGRWDTSSCGGGLKWQVFESSKGWDYKNSVSNGAFFQIAARLGRFTNGGGDYLPWAEKTWDWMERVGLIDDEYNVFDGTNDLNDCSDVNHVAWSYNPAIVLYGAAMMWNQTGEDKWATRTRGLVEACKRTFFSPFPNATGVMFEFACEREGTCDNDQLSFKAYMARFMAKAAKIAPELVLDEVRELLTATARAVALACTGPADGHMCGQKWYVGGYDGHGGIGEAMSALESVQSLLLLD</sequence>
<evidence type="ECO:0000256" key="9">
    <source>
        <dbReference type="ARBA" id="ARBA00023295"/>
    </source>
</evidence>
<evidence type="ECO:0000256" key="8">
    <source>
        <dbReference type="ARBA" id="ARBA00023180"/>
    </source>
</evidence>
<comment type="catalytic activity">
    <reaction evidence="1">
        <text>Random hydrolysis of (1-&gt;6)-alpha-D-mannosidic linkages in unbranched (1-&gt;6)-mannans.</text>
        <dbReference type="EC" id="3.2.1.101"/>
    </reaction>
</comment>
<dbReference type="OrthoDB" id="4187847at2759"/>
<dbReference type="EMBL" id="MU005985">
    <property type="protein sequence ID" value="KAF2860090.1"/>
    <property type="molecule type" value="Genomic_DNA"/>
</dbReference>
<feature type="non-terminal residue" evidence="10">
    <location>
        <position position="381"/>
    </location>
</feature>
<gene>
    <name evidence="10" type="ORF">K470DRAFT_197510</name>
</gene>
<dbReference type="Proteomes" id="UP000799421">
    <property type="component" value="Unassembled WGS sequence"/>
</dbReference>